<dbReference type="EMBL" id="HBFX01061721">
    <property type="protein sequence ID" value="CAD8986224.1"/>
    <property type="molecule type" value="Transcribed_RNA"/>
</dbReference>
<accession>A0A7S1HMZ7</accession>
<protein>
    <submittedName>
        <fullName evidence="1">Uncharacterized protein</fullName>
    </submittedName>
</protein>
<name>A0A7S1HMZ7_HEMAN</name>
<gene>
    <name evidence="1" type="ORF">HAND00432_LOCUS37237</name>
</gene>
<reference evidence="1" key="1">
    <citation type="submission" date="2021-01" db="EMBL/GenBank/DDBJ databases">
        <authorList>
            <person name="Corre E."/>
            <person name="Pelletier E."/>
            <person name="Niang G."/>
            <person name="Scheremetjew M."/>
            <person name="Finn R."/>
            <person name="Kale V."/>
            <person name="Holt S."/>
            <person name="Cochrane G."/>
            <person name="Meng A."/>
            <person name="Brown T."/>
            <person name="Cohen L."/>
        </authorList>
    </citation>
    <scope>NUCLEOTIDE SEQUENCE</scope>
    <source>
        <strain evidence="1">CCMP644</strain>
    </source>
</reference>
<dbReference type="AlphaFoldDB" id="A0A7S1HMZ7"/>
<sequence length="136" mass="13346">MDTPTSAGLLAPPQPHPAPLCWGTAGMGGGGTLAARGGTGDLLPPPALGVKAASKLPSQLFLGKVTSSSKLLFVAAPLTGCTSHPIVPPAAPGRDPGVCMGDRADGTAAEWEVRGANGPWKAREGTLSGRSGAGEG</sequence>
<proteinExistence type="predicted"/>
<evidence type="ECO:0000313" key="1">
    <source>
        <dbReference type="EMBL" id="CAD8986224.1"/>
    </source>
</evidence>
<organism evidence="1">
    <name type="scientific">Hemiselmis andersenii</name>
    <name type="common">Cryptophyte alga</name>
    <dbReference type="NCBI Taxonomy" id="464988"/>
    <lineage>
        <taxon>Eukaryota</taxon>
        <taxon>Cryptophyceae</taxon>
        <taxon>Cryptomonadales</taxon>
        <taxon>Hemiselmidaceae</taxon>
        <taxon>Hemiselmis</taxon>
    </lineage>
</organism>